<protein>
    <submittedName>
        <fullName evidence="1">Uncharacterized protein</fullName>
    </submittedName>
</protein>
<dbReference type="Proteomes" id="UP000322234">
    <property type="component" value="Unassembled WGS sequence"/>
</dbReference>
<sequence length="109" mass="12591">MLNASLEPSGKILGAVELLRNNEVLGDGDPPISSSFTQRKTECVLSTESMHMTFFQEKGKQEDRSEIPQQFRHQLSQYTSQTCTQHEMMYLKGNRNERRHRSALKDHTH</sequence>
<organism evidence="1 2">
    <name type="scientific">Bos mutus</name>
    <name type="common">wild yak</name>
    <dbReference type="NCBI Taxonomy" id="72004"/>
    <lineage>
        <taxon>Eukaryota</taxon>
        <taxon>Metazoa</taxon>
        <taxon>Chordata</taxon>
        <taxon>Craniata</taxon>
        <taxon>Vertebrata</taxon>
        <taxon>Euteleostomi</taxon>
        <taxon>Mammalia</taxon>
        <taxon>Eutheria</taxon>
        <taxon>Laurasiatheria</taxon>
        <taxon>Artiodactyla</taxon>
        <taxon>Ruminantia</taxon>
        <taxon>Pecora</taxon>
        <taxon>Bovidae</taxon>
        <taxon>Bovinae</taxon>
        <taxon>Bos</taxon>
    </lineage>
</organism>
<proteinExistence type="predicted"/>
<evidence type="ECO:0000313" key="1">
    <source>
        <dbReference type="EMBL" id="MXQ81094.1"/>
    </source>
</evidence>
<gene>
    <name evidence="1" type="ORF">E5288_WYG012678</name>
</gene>
<evidence type="ECO:0000313" key="2">
    <source>
        <dbReference type="Proteomes" id="UP000322234"/>
    </source>
</evidence>
<dbReference type="EMBL" id="VBQZ03000006">
    <property type="protein sequence ID" value="MXQ81094.1"/>
    <property type="molecule type" value="Genomic_DNA"/>
</dbReference>
<keyword evidence="2" id="KW-1185">Reference proteome</keyword>
<accession>A0A6B0QZR9</accession>
<comment type="caution">
    <text evidence="1">The sequence shown here is derived from an EMBL/GenBank/DDBJ whole genome shotgun (WGS) entry which is preliminary data.</text>
</comment>
<name>A0A6B0QZR9_9CETA</name>
<reference evidence="1" key="1">
    <citation type="submission" date="2019-10" db="EMBL/GenBank/DDBJ databases">
        <title>The sequence and de novo assembly of the wild yak genome.</title>
        <authorList>
            <person name="Liu Y."/>
        </authorList>
    </citation>
    <scope>NUCLEOTIDE SEQUENCE [LARGE SCALE GENOMIC DNA]</scope>
    <source>
        <strain evidence="1">WY2019</strain>
    </source>
</reference>
<dbReference type="AlphaFoldDB" id="A0A6B0QZR9"/>